<dbReference type="EMBL" id="ML178823">
    <property type="protein sequence ID" value="TFL02173.1"/>
    <property type="molecule type" value="Genomic_DNA"/>
</dbReference>
<keyword evidence="2" id="KW-1185">Reference proteome</keyword>
<dbReference type="AlphaFoldDB" id="A0A5C3QJU0"/>
<gene>
    <name evidence="1" type="ORF">BDV98DRAFT_54067</name>
</gene>
<dbReference type="Proteomes" id="UP000305067">
    <property type="component" value="Unassembled WGS sequence"/>
</dbReference>
<evidence type="ECO:0000313" key="1">
    <source>
        <dbReference type="EMBL" id="TFL02173.1"/>
    </source>
</evidence>
<organism evidence="1 2">
    <name type="scientific">Pterulicium gracile</name>
    <dbReference type="NCBI Taxonomy" id="1884261"/>
    <lineage>
        <taxon>Eukaryota</taxon>
        <taxon>Fungi</taxon>
        <taxon>Dikarya</taxon>
        <taxon>Basidiomycota</taxon>
        <taxon>Agaricomycotina</taxon>
        <taxon>Agaricomycetes</taxon>
        <taxon>Agaricomycetidae</taxon>
        <taxon>Agaricales</taxon>
        <taxon>Pleurotineae</taxon>
        <taxon>Pterulaceae</taxon>
        <taxon>Pterulicium</taxon>
    </lineage>
</organism>
<sequence length="249" mass="28291">MARITHDIHHHRVMAYLPVTSLHRRRQHLSRGHRPTRSDAQEELDVCRTGDHRATPYPALASYQRRRISRVQEHRVNGSPKFRTVVQAWDLDTYRCVAMARFAGLSGFAWNQEEEHENLVVLGKPNGAGTAILWLQQRLAARPALEDFGFDVLEFSLEECRGKMDKVHGLCGSRVVASYDHSAHETRHAVVNLGDEGMRRLESDCYSSPKDASPPSSTRTSWYYSNLLTSRSTTYLPSTTSDPFHPSAH</sequence>
<proteinExistence type="predicted"/>
<accession>A0A5C3QJU0</accession>
<name>A0A5C3QJU0_9AGAR</name>
<reference evidence="1 2" key="1">
    <citation type="journal article" date="2019" name="Nat. Ecol. Evol.">
        <title>Megaphylogeny resolves global patterns of mushroom evolution.</title>
        <authorList>
            <person name="Varga T."/>
            <person name="Krizsan K."/>
            <person name="Foldi C."/>
            <person name="Dima B."/>
            <person name="Sanchez-Garcia M."/>
            <person name="Sanchez-Ramirez S."/>
            <person name="Szollosi G.J."/>
            <person name="Szarkandi J.G."/>
            <person name="Papp V."/>
            <person name="Albert L."/>
            <person name="Andreopoulos W."/>
            <person name="Angelini C."/>
            <person name="Antonin V."/>
            <person name="Barry K.W."/>
            <person name="Bougher N.L."/>
            <person name="Buchanan P."/>
            <person name="Buyck B."/>
            <person name="Bense V."/>
            <person name="Catcheside P."/>
            <person name="Chovatia M."/>
            <person name="Cooper J."/>
            <person name="Damon W."/>
            <person name="Desjardin D."/>
            <person name="Finy P."/>
            <person name="Geml J."/>
            <person name="Haridas S."/>
            <person name="Hughes K."/>
            <person name="Justo A."/>
            <person name="Karasinski D."/>
            <person name="Kautmanova I."/>
            <person name="Kiss B."/>
            <person name="Kocsube S."/>
            <person name="Kotiranta H."/>
            <person name="LaButti K.M."/>
            <person name="Lechner B.E."/>
            <person name="Liimatainen K."/>
            <person name="Lipzen A."/>
            <person name="Lukacs Z."/>
            <person name="Mihaltcheva S."/>
            <person name="Morgado L.N."/>
            <person name="Niskanen T."/>
            <person name="Noordeloos M.E."/>
            <person name="Ohm R.A."/>
            <person name="Ortiz-Santana B."/>
            <person name="Ovrebo C."/>
            <person name="Racz N."/>
            <person name="Riley R."/>
            <person name="Savchenko A."/>
            <person name="Shiryaev A."/>
            <person name="Soop K."/>
            <person name="Spirin V."/>
            <person name="Szebenyi C."/>
            <person name="Tomsovsky M."/>
            <person name="Tulloss R.E."/>
            <person name="Uehling J."/>
            <person name="Grigoriev I.V."/>
            <person name="Vagvolgyi C."/>
            <person name="Papp T."/>
            <person name="Martin F.M."/>
            <person name="Miettinen O."/>
            <person name="Hibbett D.S."/>
            <person name="Nagy L.G."/>
        </authorList>
    </citation>
    <scope>NUCLEOTIDE SEQUENCE [LARGE SCALE GENOMIC DNA]</scope>
    <source>
        <strain evidence="1 2">CBS 309.79</strain>
    </source>
</reference>
<protein>
    <submittedName>
        <fullName evidence="1">Uncharacterized protein</fullName>
    </submittedName>
</protein>
<evidence type="ECO:0000313" key="2">
    <source>
        <dbReference type="Proteomes" id="UP000305067"/>
    </source>
</evidence>